<accession>A0A6M3J4D2</accession>
<dbReference type="EMBL" id="MT141521">
    <property type="protein sequence ID" value="QJA64534.1"/>
    <property type="molecule type" value="Genomic_DNA"/>
</dbReference>
<evidence type="ECO:0000313" key="2">
    <source>
        <dbReference type="EMBL" id="QJI04773.1"/>
    </source>
</evidence>
<proteinExistence type="predicted"/>
<organism evidence="1">
    <name type="scientific">viral metagenome</name>
    <dbReference type="NCBI Taxonomy" id="1070528"/>
    <lineage>
        <taxon>unclassified sequences</taxon>
        <taxon>metagenomes</taxon>
        <taxon>organismal metagenomes</taxon>
    </lineage>
</organism>
<protein>
    <submittedName>
        <fullName evidence="1">Uncharacterized protein</fullName>
    </submittedName>
</protein>
<reference evidence="1" key="1">
    <citation type="submission" date="2020-03" db="EMBL/GenBank/DDBJ databases">
        <title>The deep terrestrial virosphere.</title>
        <authorList>
            <person name="Holmfeldt K."/>
            <person name="Nilsson E."/>
            <person name="Simone D."/>
            <person name="Lopez-Fernandez M."/>
            <person name="Wu X."/>
            <person name="de Brujin I."/>
            <person name="Lundin D."/>
            <person name="Andersson A."/>
            <person name="Bertilsson S."/>
            <person name="Dopson M."/>
        </authorList>
    </citation>
    <scope>NUCLEOTIDE SEQUENCE</scope>
    <source>
        <strain evidence="2">MM415A00115</strain>
        <strain evidence="1">MM415B00490</strain>
    </source>
</reference>
<evidence type="ECO:0000313" key="1">
    <source>
        <dbReference type="EMBL" id="QJA64534.1"/>
    </source>
</evidence>
<dbReference type="EMBL" id="MT145190">
    <property type="protein sequence ID" value="QJI04773.1"/>
    <property type="molecule type" value="Genomic_DNA"/>
</dbReference>
<gene>
    <name evidence="2" type="ORF">MM415A00115_0008</name>
    <name evidence="1" type="ORF">MM415B00490_0032</name>
</gene>
<sequence length="59" mass="6827">MKNYKQDQREDLKNRWIDLLRGKAHTYEHKARGDGEVVASPSIDEICNEMEAFFAGLSN</sequence>
<name>A0A6M3J4D2_9ZZZZ</name>
<dbReference type="AlphaFoldDB" id="A0A6M3J4D2"/>